<accession>R1GXY5</accession>
<evidence type="ECO:0000313" key="1">
    <source>
        <dbReference type="EMBL" id="EOD53266.1"/>
    </source>
</evidence>
<dbReference type="EMBL" id="AQGQ01000270">
    <property type="protein sequence ID" value="EOD53266.1"/>
    <property type="molecule type" value="Genomic_DNA"/>
</dbReference>
<evidence type="ECO:0000313" key="2">
    <source>
        <dbReference type="Proteomes" id="UP000013526"/>
    </source>
</evidence>
<organism evidence="1 2">
    <name type="scientific">Aeromonas molluscorum 848</name>
    <dbReference type="NCBI Taxonomy" id="1268236"/>
    <lineage>
        <taxon>Bacteria</taxon>
        <taxon>Pseudomonadati</taxon>
        <taxon>Pseudomonadota</taxon>
        <taxon>Gammaproteobacteria</taxon>
        <taxon>Aeromonadales</taxon>
        <taxon>Aeromonadaceae</taxon>
        <taxon>Aeromonas</taxon>
    </lineage>
</organism>
<comment type="caution">
    <text evidence="1">The sequence shown here is derived from an EMBL/GenBank/DDBJ whole genome shotgun (WGS) entry which is preliminary data.</text>
</comment>
<dbReference type="Proteomes" id="UP000013526">
    <property type="component" value="Unassembled WGS sequence"/>
</dbReference>
<sequence>MTERKTLVCVEAGLGVTEGQRFPVLGENGSVWEILLGGEYRKVNKRSGRVQGWRDRPEVWICDRWRGVAQSYNTTLFEQHLIKLNLDLFIKNWACLHPMCPSSNSMMCKMDSDEMIRHSTVQQVSPKA</sequence>
<proteinExistence type="predicted"/>
<protein>
    <submittedName>
        <fullName evidence="1">Uncharacterized protein</fullName>
    </submittedName>
</protein>
<name>R1GXY5_9GAMM</name>
<keyword evidence="2" id="KW-1185">Reference proteome</keyword>
<dbReference type="AlphaFoldDB" id="R1GXY5"/>
<gene>
    <name evidence="1" type="ORF">G113_20577</name>
</gene>
<reference evidence="1 2" key="1">
    <citation type="journal article" date="2013" name="Genome Announc.">
        <title>Draft Genome Sequence of Aeromonas molluscorum Strain 848TT, Isolated from Bivalve Molluscs.</title>
        <authorList>
            <person name="Spataro N."/>
            <person name="Farfan M."/>
            <person name="Albarral V."/>
            <person name="Sanglas A."/>
            <person name="Loren J.G."/>
            <person name="Fuste M.C."/>
            <person name="Bosch E."/>
        </authorList>
    </citation>
    <scope>NUCLEOTIDE SEQUENCE [LARGE SCALE GENOMIC DNA]</scope>
    <source>
        <strain evidence="1 2">848</strain>
    </source>
</reference>